<feature type="domain" description="Methyltransferase type 11" evidence="1">
    <location>
        <begin position="17"/>
        <end position="112"/>
    </location>
</feature>
<reference evidence="2 3" key="1">
    <citation type="journal article" date="2008" name="Proc. Natl. Acad. Sci. U.S.A.">
        <title>Niche adaptation and genome expansion in the chlorophyll d-producing cyanobacterium Acaryochloris marina.</title>
        <authorList>
            <person name="Swingley W.D."/>
            <person name="Chen M."/>
            <person name="Cheung P.C."/>
            <person name="Conrad A.L."/>
            <person name="Dejesa L.C."/>
            <person name="Hao J."/>
            <person name="Honchak B.M."/>
            <person name="Karbach L.E."/>
            <person name="Kurdoglu A."/>
            <person name="Lahiri S."/>
            <person name="Mastrian S.D."/>
            <person name="Miyashita H."/>
            <person name="Page L."/>
            <person name="Ramakrishna P."/>
            <person name="Satoh S."/>
            <person name="Sattley W.M."/>
            <person name="Shimada Y."/>
            <person name="Taylor H.L."/>
            <person name="Tomo T."/>
            <person name="Tsuchiya T."/>
            <person name="Wang Z.T."/>
            <person name="Raymond J."/>
            <person name="Mimuro M."/>
            <person name="Blankenship R.E."/>
            <person name="Touchman J.W."/>
        </authorList>
    </citation>
    <scope>NUCLEOTIDE SEQUENCE [LARGE SCALE GENOMIC DNA]</scope>
    <source>
        <strain evidence="3">MBIC 11017</strain>
        <plasmid evidence="3">Plasmid pREB4</plasmid>
    </source>
</reference>
<sequence length="198" mass="22289">MAQLKHWLFADLHGTVLELGPGAGINLSYYPPDINWIGIELNPFLHPYIRQEADRQGLSSINVFKGTAEQLPVADNSIDTVVSTYVLCSVTQLEECLSEIQRVLKPGGLFVFLEHVAAKPMTLERRIQEAVKPLWKTLLHNCHPNRETWKTLEKAGFEWVHYQHFRLSLPVVSPQIVGKARKSLETTLPKALALTSGN</sequence>
<geneLocation type="plasmid" evidence="2 3">
    <name>pREB4</name>
</geneLocation>
<dbReference type="Gene3D" id="3.40.50.150">
    <property type="entry name" value="Vaccinia Virus protein VP39"/>
    <property type="match status" value="1"/>
</dbReference>
<dbReference type="CDD" id="cd02440">
    <property type="entry name" value="AdoMet_MTases"/>
    <property type="match status" value="1"/>
</dbReference>
<dbReference type="AlphaFoldDB" id="A8ZNZ8"/>
<dbReference type="KEGG" id="amr:AM1_D0243"/>
<evidence type="ECO:0000259" key="1">
    <source>
        <dbReference type="Pfam" id="PF08241"/>
    </source>
</evidence>
<protein>
    <submittedName>
        <fullName evidence="2">Methyltransferase, putative</fullName>
    </submittedName>
</protein>
<keyword evidence="2" id="KW-0489">Methyltransferase</keyword>
<dbReference type="EMBL" id="CP000841">
    <property type="protein sequence ID" value="ABW32734.1"/>
    <property type="molecule type" value="Genomic_DNA"/>
</dbReference>
<dbReference type="InterPro" id="IPR029063">
    <property type="entry name" value="SAM-dependent_MTases_sf"/>
</dbReference>
<keyword evidence="2" id="KW-0808">Transferase</keyword>
<evidence type="ECO:0000313" key="2">
    <source>
        <dbReference type="EMBL" id="ABW32734.1"/>
    </source>
</evidence>
<gene>
    <name evidence="2" type="ordered locus">AM1_D0243</name>
</gene>
<accession>A8ZNZ8</accession>
<dbReference type="SUPFAM" id="SSF53335">
    <property type="entry name" value="S-adenosyl-L-methionine-dependent methyltransferases"/>
    <property type="match status" value="1"/>
</dbReference>
<proteinExistence type="predicted"/>
<dbReference type="Pfam" id="PF08241">
    <property type="entry name" value="Methyltransf_11"/>
    <property type="match status" value="1"/>
</dbReference>
<dbReference type="InterPro" id="IPR052356">
    <property type="entry name" value="Thiol_S-MT"/>
</dbReference>
<dbReference type="InterPro" id="IPR013216">
    <property type="entry name" value="Methyltransf_11"/>
</dbReference>
<dbReference type="HOGENOM" id="CLU_037990_7_1_3"/>
<dbReference type="Proteomes" id="UP000000268">
    <property type="component" value="Plasmid pREB4"/>
</dbReference>
<keyword evidence="2" id="KW-0614">Plasmid</keyword>
<dbReference type="GO" id="GO:0008757">
    <property type="term" value="F:S-adenosylmethionine-dependent methyltransferase activity"/>
    <property type="evidence" value="ECO:0007669"/>
    <property type="project" value="InterPro"/>
</dbReference>
<organism evidence="2 3">
    <name type="scientific">Acaryochloris marina (strain MBIC 11017)</name>
    <dbReference type="NCBI Taxonomy" id="329726"/>
    <lineage>
        <taxon>Bacteria</taxon>
        <taxon>Bacillati</taxon>
        <taxon>Cyanobacteriota</taxon>
        <taxon>Cyanophyceae</taxon>
        <taxon>Acaryochloridales</taxon>
        <taxon>Acaryochloridaceae</taxon>
        <taxon>Acaryochloris</taxon>
    </lineage>
</organism>
<dbReference type="GO" id="GO:0032259">
    <property type="term" value="P:methylation"/>
    <property type="evidence" value="ECO:0007669"/>
    <property type="project" value="UniProtKB-KW"/>
</dbReference>
<keyword evidence="3" id="KW-1185">Reference proteome</keyword>
<evidence type="ECO:0000313" key="3">
    <source>
        <dbReference type="Proteomes" id="UP000000268"/>
    </source>
</evidence>
<dbReference type="PANTHER" id="PTHR45036:SF1">
    <property type="entry name" value="METHYLTRANSFERASE LIKE 7A"/>
    <property type="match status" value="1"/>
</dbReference>
<dbReference type="PANTHER" id="PTHR45036">
    <property type="entry name" value="METHYLTRANSFERASE LIKE 7B"/>
    <property type="match status" value="1"/>
</dbReference>
<name>A8ZNZ8_ACAM1</name>